<accession>W6YA93</accession>
<proteinExistence type="predicted"/>
<feature type="transmembrane region" description="Helical" evidence="1">
    <location>
        <begin position="38"/>
        <end position="58"/>
    </location>
</feature>
<keyword evidence="1" id="KW-0472">Membrane</keyword>
<dbReference type="OrthoDB" id="3540210at2759"/>
<evidence type="ECO:0000313" key="3">
    <source>
        <dbReference type="Proteomes" id="UP000053841"/>
    </source>
</evidence>
<name>W6YA93_COCC2</name>
<dbReference type="HOGENOM" id="CLU_014247_0_0_1"/>
<gene>
    <name evidence="2" type="ORF">COCCADRAFT_25117</name>
</gene>
<dbReference type="KEGG" id="bze:COCCADRAFT_25117"/>
<keyword evidence="1" id="KW-0812">Transmembrane</keyword>
<feature type="transmembrane region" description="Helical" evidence="1">
    <location>
        <begin position="117"/>
        <end position="137"/>
    </location>
</feature>
<dbReference type="Proteomes" id="UP000053841">
    <property type="component" value="Unassembled WGS sequence"/>
</dbReference>
<dbReference type="eggNOG" id="ENOG502SHTF">
    <property type="taxonomic scope" value="Eukaryota"/>
</dbReference>
<sequence>MPLTLPTGPIDQTIYKGFWINQSLGTVRGATLTLDLQAGGLVIAFLALFIAVTARSVWKITRFLVYANDSTLGKQDGVYHQRQAILRNQPLALDAVIDLCRLSYAWRDRAKRSQQRILPVILIASAISVVSIAAGILSSRILTNSNQEALIAGQDCGVYAHNEDFQVSHYEPLMLYLSQKSVDAFGYAIQYYDGGNIVQNELCETFVRPTLPFTSDRNASCPFSGGICKSDIGNILLDSGVLHSQIHLGLNQNPQFTLRHQTHCAPLETAGFTDTVLIPNSSQTRQVYRYGNISDSEGNKSPVFAVDIRSERPSLDDVTVGNYKVAVVLRYSSDKTIELISELWKPNGAVSLLFLDASEVIYVNKTEDPWFSATTLFDNSSSDSSTDGTGPFVADEPVGVMGCVTQRLYCNPNLPEDVGCIDGFAMDDHQSSLDLFQSVWPDANDQSVMHGFVNTLNNQGLLDDHYFMPSSPTLLSRSTLAFNLQLAAIPKDRWQDEREHLYKASLAAIQSAMVDHARGLDFSTSTYCMVLIIGSTLILTSIFVEELFALFLRYPRLRSAKLIYSYCEWQAGSTLQLQRLAHENLGLGTWTRTDEAIPVTEPGDTLGVLEVTDSKHVHMVIPTEELNRVDSAADSAKFNLLDHVVVD</sequence>
<feature type="transmembrane region" description="Helical" evidence="1">
    <location>
        <begin position="529"/>
        <end position="552"/>
    </location>
</feature>
<keyword evidence="3" id="KW-1185">Reference proteome</keyword>
<protein>
    <submittedName>
        <fullName evidence="2">Uncharacterized protein</fullName>
    </submittedName>
</protein>
<dbReference type="EMBL" id="KI964584">
    <property type="protein sequence ID" value="EUC34888.1"/>
    <property type="molecule type" value="Genomic_DNA"/>
</dbReference>
<evidence type="ECO:0000313" key="2">
    <source>
        <dbReference type="EMBL" id="EUC34888.1"/>
    </source>
</evidence>
<dbReference type="RefSeq" id="XP_007710822.1">
    <property type="nucleotide sequence ID" value="XM_007712632.1"/>
</dbReference>
<dbReference type="GeneID" id="19145744"/>
<evidence type="ECO:0000256" key="1">
    <source>
        <dbReference type="SAM" id="Phobius"/>
    </source>
</evidence>
<keyword evidence="1" id="KW-1133">Transmembrane helix</keyword>
<organism evidence="2 3">
    <name type="scientific">Cochliobolus carbonum (strain 26-R-13)</name>
    <name type="common">Maize leaf spot fungus</name>
    <name type="synonym">Bipolaris zeicola</name>
    <dbReference type="NCBI Taxonomy" id="930089"/>
    <lineage>
        <taxon>Eukaryota</taxon>
        <taxon>Fungi</taxon>
        <taxon>Dikarya</taxon>
        <taxon>Ascomycota</taxon>
        <taxon>Pezizomycotina</taxon>
        <taxon>Dothideomycetes</taxon>
        <taxon>Pleosporomycetidae</taxon>
        <taxon>Pleosporales</taxon>
        <taxon>Pleosporineae</taxon>
        <taxon>Pleosporaceae</taxon>
        <taxon>Bipolaris</taxon>
    </lineage>
</organism>
<reference evidence="2 3" key="1">
    <citation type="journal article" date="2013" name="PLoS Genet.">
        <title>Comparative genome structure, secondary metabolite, and effector coding capacity across Cochliobolus pathogens.</title>
        <authorList>
            <person name="Condon B.J."/>
            <person name="Leng Y."/>
            <person name="Wu D."/>
            <person name="Bushley K.E."/>
            <person name="Ohm R.A."/>
            <person name="Otillar R."/>
            <person name="Martin J."/>
            <person name="Schackwitz W."/>
            <person name="Grimwood J."/>
            <person name="MohdZainudin N."/>
            <person name="Xue C."/>
            <person name="Wang R."/>
            <person name="Manning V.A."/>
            <person name="Dhillon B."/>
            <person name="Tu Z.J."/>
            <person name="Steffenson B.J."/>
            <person name="Salamov A."/>
            <person name="Sun H."/>
            <person name="Lowry S."/>
            <person name="LaButti K."/>
            <person name="Han J."/>
            <person name="Copeland A."/>
            <person name="Lindquist E."/>
            <person name="Barry K."/>
            <person name="Schmutz J."/>
            <person name="Baker S.E."/>
            <person name="Ciuffetti L.M."/>
            <person name="Grigoriev I.V."/>
            <person name="Zhong S."/>
            <person name="Turgeon B.G."/>
        </authorList>
    </citation>
    <scope>NUCLEOTIDE SEQUENCE [LARGE SCALE GENOMIC DNA]</scope>
    <source>
        <strain evidence="2 3">26-R-13</strain>
    </source>
</reference>
<dbReference type="AlphaFoldDB" id="W6YA93"/>